<proteinExistence type="inferred from homology"/>
<dbReference type="Pfam" id="PF06429">
    <property type="entry name" value="Flg_bbr_C"/>
    <property type="match status" value="1"/>
</dbReference>
<dbReference type="EMBL" id="DVOD01000033">
    <property type="protein sequence ID" value="HIU92400.1"/>
    <property type="molecule type" value="Genomic_DNA"/>
</dbReference>
<evidence type="ECO:0000259" key="2">
    <source>
        <dbReference type="Pfam" id="PF06429"/>
    </source>
</evidence>
<keyword evidence="3" id="KW-0282">Flagellum</keyword>
<feature type="domain" description="Flagellar basal-body/hook protein C-terminal" evidence="2">
    <location>
        <begin position="101"/>
        <end position="143"/>
    </location>
</feature>
<keyword evidence="3" id="KW-0969">Cilium</keyword>
<comment type="caution">
    <text evidence="3">The sequence shown here is derived from an EMBL/GenBank/DDBJ whole genome shotgun (WGS) entry which is preliminary data.</text>
</comment>
<evidence type="ECO:0000256" key="1">
    <source>
        <dbReference type="ARBA" id="ARBA00009677"/>
    </source>
</evidence>
<comment type="similarity">
    <text evidence="1">Belongs to the flagella basal body rod proteins family.</text>
</comment>
<protein>
    <submittedName>
        <fullName evidence="3">Flagellar basal body rod protein FlgC</fullName>
    </submittedName>
</protein>
<organism evidence="3 4">
    <name type="scientific">Candidatus Limenecus avicola</name>
    <dbReference type="NCBI Taxonomy" id="2840847"/>
    <lineage>
        <taxon>Bacteria</taxon>
        <taxon>Bacillati</taxon>
        <taxon>Bacillota</taxon>
        <taxon>Clostridia</taxon>
        <taxon>Eubacteriales</taxon>
        <taxon>Clostridiaceae</taxon>
        <taxon>Clostridiaceae incertae sedis</taxon>
        <taxon>Candidatus Limenecus</taxon>
    </lineage>
</organism>
<evidence type="ECO:0000313" key="3">
    <source>
        <dbReference type="EMBL" id="HIU92400.1"/>
    </source>
</evidence>
<dbReference type="GO" id="GO:0009288">
    <property type="term" value="C:bacterial-type flagellum"/>
    <property type="evidence" value="ECO:0007669"/>
    <property type="project" value="TreeGrafter"/>
</dbReference>
<dbReference type="InterPro" id="IPR010930">
    <property type="entry name" value="Flg_bb/hook_C_dom"/>
</dbReference>
<dbReference type="AlphaFoldDB" id="A0A9D1MZP7"/>
<dbReference type="PANTHER" id="PTHR30435">
    <property type="entry name" value="FLAGELLAR PROTEIN"/>
    <property type="match status" value="1"/>
</dbReference>
<gene>
    <name evidence="3" type="primary">flgC</name>
    <name evidence="3" type="ORF">IAD26_04615</name>
</gene>
<evidence type="ECO:0000313" key="4">
    <source>
        <dbReference type="Proteomes" id="UP000886748"/>
    </source>
</evidence>
<reference evidence="3" key="2">
    <citation type="journal article" date="2021" name="PeerJ">
        <title>Extensive microbial diversity within the chicken gut microbiome revealed by metagenomics and culture.</title>
        <authorList>
            <person name="Gilroy R."/>
            <person name="Ravi A."/>
            <person name="Getino M."/>
            <person name="Pursley I."/>
            <person name="Horton D.L."/>
            <person name="Alikhan N.F."/>
            <person name="Baker D."/>
            <person name="Gharbi K."/>
            <person name="Hall N."/>
            <person name="Watson M."/>
            <person name="Adriaenssens E.M."/>
            <person name="Foster-Nyarko E."/>
            <person name="Jarju S."/>
            <person name="Secka A."/>
            <person name="Antonio M."/>
            <person name="Oren A."/>
            <person name="Chaudhuri R.R."/>
            <person name="La Ragione R."/>
            <person name="Hildebrand F."/>
            <person name="Pallen M.J."/>
        </authorList>
    </citation>
    <scope>NUCLEOTIDE SEQUENCE</scope>
    <source>
        <strain evidence="3">CHK154-7741</strain>
    </source>
</reference>
<accession>A0A9D1MZP7</accession>
<reference evidence="3" key="1">
    <citation type="submission" date="2020-10" db="EMBL/GenBank/DDBJ databases">
        <authorList>
            <person name="Gilroy R."/>
        </authorList>
    </citation>
    <scope>NUCLEOTIDE SEQUENCE</scope>
    <source>
        <strain evidence="3">CHK154-7741</strain>
    </source>
</reference>
<name>A0A9D1MZP7_9CLOT</name>
<dbReference type="Proteomes" id="UP000886748">
    <property type="component" value="Unassembled WGS sequence"/>
</dbReference>
<dbReference type="PANTHER" id="PTHR30435:SF2">
    <property type="entry name" value="FLAGELLAR BASAL-BODY ROD PROTEIN FLGC"/>
    <property type="match status" value="1"/>
</dbReference>
<keyword evidence="3" id="KW-0966">Cell projection</keyword>
<dbReference type="GO" id="GO:0071978">
    <property type="term" value="P:bacterial-type flagellum-dependent swarming motility"/>
    <property type="evidence" value="ECO:0007669"/>
    <property type="project" value="TreeGrafter"/>
</dbReference>
<sequence>MSLMETMNIGEKSLQAHGARIKIHAKNIANLDTPNYVRKIPVLNATDDISFHGLLNSMKEDVFGVGTIPFQQGGVRLTGVVEDPSLGERIYKPGHPDADANGYIRTSNVNPIVDIADANIAQRAYEANLAVINITKSMAQRAVEIGK</sequence>